<dbReference type="Proteomes" id="UP000009168">
    <property type="component" value="Unassembled WGS sequence"/>
</dbReference>
<feature type="compositionally biased region" description="Low complexity" evidence="2">
    <location>
        <begin position="26"/>
        <end position="54"/>
    </location>
</feature>
<accession>Q22M38</accession>
<dbReference type="HOGENOM" id="CLU_599217_0_0_1"/>
<feature type="region of interest" description="Disordered" evidence="2">
    <location>
        <begin position="434"/>
        <end position="457"/>
    </location>
</feature>
<proteinExistence type="predicted"/>
<feature type="coiled-coil region" evidence="1">
    <location>
        <begin position="154"/>
        <end position="181"/>
    </location>
</feature>
<keyword evidence="1" id="KW-0175">Coiled coil</keyword>
<organism evidence="3 4">
    <name type="scientific">Tetrahymena thermophila (strain SB210)</name>
    <dbReference type="NCBI Taxonomy" id="312017"/>
    <lineage>
        <taxon>Eukaryota</taxon>
        <taxon>Sar</taxon>
        <taxon>Alveolata</taxon>
        <taxon>Ciliophora</taxon>
        <taxon>Intramacronucleata</taxon>
        <taxon>Oligohymenophorea</taxon>
        <taxon>Hymenostomatida</taxon>
        <taxon>Tetrahymenina</taxon>
        <taxon>Tetrahymenidae</taxon>
        <taxon>Tetrahymena</taxon>
    </lineage>
</organism>
<keyword evidence="4" id="KW-1185">Reference proteome</keyword>
<feature type="compositionally biased region" description="Polar residues" evidence="2">
    <location>
        <begin position="382"/>
        <end position="392"/>
    </location>
</feature>
<evidence type="ECO:0000256" key="2">
    <source>
        <dbReference type="SAM" id="MobiDB-lite"/>
    </source>
</evidence>
<evidence type="ECO:0000256" key="1">
    <source>
        <dbReference type="SAM" id="Coils"/>
    </source>
</evidence>
<dbReference type="AlphaFoldDB" id="Q22M38"/>
<dbReference type="EMBL" id="GG662720">
    <property type="protein sequence ID" value="EAR86466.1"/>
    <property type="molecule type" value="Genomic_DNA"/>
</dbReference>
<dbReference type="InParanoid" id="Q22M38"/>
<feature type="region of interest" description="Disordered" evidence="2">
    <location>
        <begin position="373"/>
        <end position="396"/>
    </location>
</feature>
<evidence type="ECO:0000313" key="4">
    <source>
        <dbReference type="Proteomes" id="UP000009168"/>
    </source>
</evidence>
<dbReference type="OrthoDB" id="282170at2759"/>
<reference evidence="4" key="1">
    <citation type="journal article" date="2006" name="PLoS Biol.">
        <title>Macronuclear genome sequence of the ciliate Tetrahymena thermophila, a model eukaryote.</title>
        <authorList>
            <person name="Eisen J.A."/>
            <person name="Coyne R.S."/>
            <person name="Wu M."/>
            <person name="Wu D."/>
            <person name="Thiagarajan M."/>
            <person name="Wortman J.R."/>
            <person name="Badger J.H."/>
            <person name="Ren Q."/>
            <person name="Amedeo P."/>
            <person name="Jones K.M."/>
            <person name="Tallon L.J."/>
            <person name="Delcher A.L."/>
            <person name="Salzberg S.L."/>
            <person name="Silva J.C."/>
            <person name="Haas B.J."/>
            <person name="Majoros W.H."/>
            <person name="Farzad M."/>
            <person name="Carlton J.M."/>
            <person name="Smith R.K. Jr."/>
            <person name="Garg J."/>
            <person name="Pearlman R.E."/>
            <person name="Karrer K.M."/>
            <person name="Sun L."/>
            <person name="Manning G."/>
            <person name="Elde N.C."/>
            <person name="Turkewitz A.P."/>
            <person name="Asai D.J."/>
            <person name="Wilkes D.E."/>
            <person name="Wang Y."/>
            <person name="Cai H."/>
            <person name="Collins K."/>
            <person name="Stewart B.A."/>
            <person name="Lee S.R."/>
            <person name="Wilamowska K."/>
            <person name="Weinberg Z."/>
            <person name="Ruzzo W.L."/>
            <person name="Wloga D."/>
            <person name="Gaertig J."/>
            <person name="Frankel J."/>
            <person name="Tsao C.-C."/>
            <person name="Gorovsky M.A."/>
            <person name="Keeling P.J."/>
            <person name="Waller R.F."/>
            <person name="Patron N.J."/>
            <person name="Cherry J.M."/>
            <person name="Stover N.A."/>
            <person name="Krieger C.J."/>
            <person name="del Toro C."/>
            <person name="Ryder H.F."/>
            <person name="Williamson S.C."/>
            <person name="Barbeau R.A."/>
            <person name="Hamilton E.P."/>
            <person name="Orias E."/>
        </authorList>
    </citation>
    <scope>NUCLEOTIDE SEQUENCE [LARGE SCALE GENOMIC DNA]</scope>
    <source>
        <strain evidence="4">SB210</strain>
    </source>
</reference>
<name>Q22M38_TETTS</name>
<dbReference type="RefSeq" id="XP_977182.1">
    <property type="nucleotide sequence ID" value="XM_972089.2"/>
</dbReference>
<feature type="compositionally biased region" description="Polar residues" evidence="2">
    <location>
        <begin position="448"/>
        <end position="457"/>
    </location>
</feature>
<feature type="region of interest" description="Disordered" evidence="2">
    <location>
        <begin position="21"/>
        <end position="56"/>
    </location>
</feature>
<feature type="compositionally biased region" description="Low complexity" evidence="2">
    <location>
        <begin position="434"/>
        <end position="447"/>
    </location>
</feature>
<gene>
    <name evidence="3" type="ORF">TTHERM_00038810</name>
</gene>
<sequence length="457" mass="53946">MPKKRSFFQTICCCFCFDSTDPQPPQRQEQQRPQINQQQQQNQRNPQPVQQEQPQQKKEVDLAIKRDFDLSIGQISWKEERLNEEDVNKYKYCCPICLIYFNKILKTKCCNNYVCVECEYDIHQQMLNKKIEAKCWWCKSDKCEITDVQEGELIKNYSDAAQELEDNKKKELELIKSIIQESRVQRGCSMLKTFKSYQGEDKQNNMNPNMIKTIQSQYVDNLSNNLGTYNRNQWNDFNLNQQRLQERVNEEEDDDGEEENKIDIIGLGRQNDQPKFYKTDTFQQNKQDKKIIHQSLNSPNFASKSKNSSLCFNYNGQAVPLDQINNQNPLYNQYKNIDKQAIQNPSGYFFKENQPLPDNNQNKKYFNNQFLNQEEDPFAGGPNNSMSNNQPNKILEKNISSSDDDLNQRESDVQNHFYVPQNKKNEIINIKNNQNNIKDNNNNIQNNYSLSDINERE</sequence>
<evidence type="ECO:0000313" key="3">
    <source>
        <dbReference type="EMBL" id="EAR86466.1"/>
    </source>
</evidence>
<dbReference type="KEGG" id="tet:TTHERM_00038810"/>
<dbReference type="GeneID" id="7840518"/>
<protein>
    <submittedName>
        <fullName evidence="3">Uncharacterized protein</fullName>
    </submittedName>
</protein>